<feature type="binding site" evidence="5">
    <location>
        <position position="92"/>
    </location>
    <ligand>
        <name>AMP</name>
        <dbReference type="ChEBI" id="CHEBI:456215"/>
    </ligand>
</feature>
<feature type="binding site" evidence="5">
    <location>
        <begin position="10"/>
        <end position="15"/>
    </location>
    <ligand>
        <name>ATP</name>
        <dbReference type="ChEBI" id="CHEBI:30616"/>
    </ligand>
</feature>
<comment type="pathway">
    <text evidence="5">Purine metabolism; AMP biosynthesis via salvage pathway; AMP from ADP: step 1/1.</text>
</comment>
<dbReference type="Pfam" id="PF13238">
    <property type="entry name" value="AAA_18"/>
    <property type="match status" value="1"/>
</dbReference>
<feature type="binding site" evidence="5">
    <location>
        <position position="120"/>
    </location>
    <ligand>
        <name>ATP</name>
        <dbReference type="ChEBI" id="CHEBI:30616"/>
    </ligand>
</feature>
<dbReference type="GO" id="GO:0004017">
    <property type="term" value="F:AMP kinase activity"/>
    <property type="evidence" value="ECO:0007669"/>
    <property type="project" value="UniProtKB-UniRule"/>
</dbReference>
<keyword evidence="5 7" id="KW-0067">ATP-binding</keyword>
<dbReference type="InterPro" id="IPR000850">
    <property type="entry name" value="Adenylat/UMP-CMP_kin"/>
</dbReference>
<dbReference type="Pfam" id="PF00406">
    <property type="entry name" value="ADK"/>
    <property type="match status" value="1"/>
</dbReference>
<dbReference type="EC" id="2.7.4.3" evidence="5 7"/>
<evidence type="ECO:0000256" key="5">
    <source>
        <dbReference type="HAMAP-Rule" id="MF_00235"/>
    </source>
</evidence>
<comment type="similarity">
    <text evidence="5 6">Belongs to the adenylate kinase family.</text>
</comment>
<sequence length="376" mass="43305">MKLVLIGIQGSGKSTQGNLLSKQLKVPYLSTGHIFREIAKEKTQLGRYIKETVNAGLLVPDIKTIEIVNSYLSRPEYKKGYILDGFPRTLDQVKEFQNNVDKVIYLDISQKEAIWRLFHRNDGTRSDETLPALKKRIALFYKYTEPVIEYYRKEKKLVDIDGTKKIEDVNGEILKGLGKQLIKNHVTDWKKKQKTIIAIVGLPGSGKTDAAAYLNMNKGLPVISFGKTVIDKVNQKKLPHSEKAHKEVREQLRVKYGKEAMAVLNIDKIKKALEKNLIIVVEGMRSWEEFIYLKKILPEVKIVIVSIYSEKPLRYKRISKRNDMSEHYGEERDINEIVGINAGPTIAYADHIIKNNYSKEEFNDKLELTYRTIYFS</sequence>
<evidence type="ECO:0000256" key="1">
    <source>
        <dbReference type="ARBA" id="ARBA00022679"/>
    </source>
</evidence>
<comment type="catalytic activity">
    <reaction evidence="5 7">
        <text>AMP + ATP = 2 ADP</text>
        <dbReference type="Rhea" id="RHEA:12973"/>
        <dbReference type="ChEBI" id="CHEBI:30616"/>
        <dbReference type="ChEBI" id="CHEBI:456215"/>
        <dbReference type="ChEBI" id="CHEBI:456216"/>
        <dbReference type="EC" id="2.7.4.3"/>
    </reaction>
</comment>
<dbReference type="PRINTS" id="PR00094">
    <property type="entry name" value="ADENYLTKNASE"/>
</dbReference>
<dbReference type="EMBL" id="PEWY01000057">
    <property type="protein sequence ID" value="PIU37217.1"/>
    <property type="molecule type" value="Genomic_DNA"/>
</dbReference>
<comment type="subunit">
    <text evidence="5 7">Monomer.</text>
</comment>
<proteinExistence type="inferred from homology"/>
<name>A0A2M6YUM9_9BACT</name>
<dbReference type="InterPro" id="IPR027417">
    <property type="entry name" value="P-loop_NTPase"/>
</dbReference>
<keyword evidence="5" id="KW-0963">Cytoplasm</keyword>
<feature type="binding site" evidence="5">
    <location>
        <begin position="57"/>
        <end position="59"/>
    </location>
    <ligand>
        <name>AMP</name>
        <dbReference type="ChEBI" id="CHEBI:456215"/>
    </ligand>
</feature>
<feature type="region of interest" description="NMP" evidence="5">
    <location>
        <begin position="30"/>
        <end position="59"/>
    </location>
</feature>
<feature type="binding site" evidence="5">
    <location>
        <position position="125"/>
    </location>
    <ligand>
        <name>AMP</name>
        <dbReference type="ChEBI" id="CHEBI:456215"/>
    </ligand>
</feature>
<keyword evidence="2 5" id="KW-0545">Nucleotide biosynthesis</keyword>
<feature type="binding site" evidence="5">
    <location>
        <position position="136"/>
    </location>
    <ligand>
        <name>AMP</name>
        <dbReference type="ChEBI" id="CHEBI:456215"/>
    </ligand>
</feature>
<protein>
    <recommendedName>
        <fullName evidence="5 7">Adenylate kinase</fullName>
        <shortName evidence="5">AK</shortName>
        <ecNumber evidence="5 7">2.7.4.3</ecNumber>
    </recommendedName>
    <alternativeName>
        <fullName evidence="5">ATP-AMP transphosphorylase</fullName>
    </alternativeName>
    <alternativeName>
        <fullName evidence="5">ATP:AMP phosphotransferase</fullName>
    </alternativeName>
    <alternativeName>
        <fullName evidence="5">Adenylate monophosphate kinase</fullName>
    </alternativeName>
</protein>
<dbReference type="AlphaFoldDB" id="A0A2M6YUM9"/>
<gene>
    <name evidence="5" type="primary">adk</name>
    <name evidence="8" type="ORF">COT02_01960</name>
</gene>
<dbReference type="CDD" id="cd01428">
    <property type="entry name" value="ADK"/>
    <property type="match status" value="1"/>
</dbReference>
<feature type="binding site" evidence="5">
    <location>
        <position position="164"/>
    </location>
    <ligand>
        <name>ATP</name>
        <dbReference type="ChEBI" id="CHEBI:30616"/>
    </ligand>
</feature>
<dbReference type="SUPFAM" id="SSF52540">
    <property type="entry name" value="P-loop containing nucleoside triphosphate hydrolases"/>
    <property type="match status" value="2"/>
</dbReference>
<feature type="binding site" evidence="5">
    <location>
        <position position="31"/>
    </location>
    <ligand>
        <name>AMP</name>
        <dbReference type="ChEBI" id="CHEBI:456215"/>
    </ligand>
</feature>
<dbReference type="PROSITE" id="PS00113">
    <property type="entry name" value="ADENYLATE_KINASE"/>
    <property type="match status" value="1"/>
</dbReference>
<dbReference type="InterPro" id="IPR033690">
    <property type="entry name" value="Adenylat_kinase_CS"/>
</dbReference>
<evidence type="ECO:0000313" key="9">
    <source>
        <dbReference type="Proteomes" id="UP000230184"/>
    </source>
</evidence>
<evidence type="ECO:0000313" key="8">
    <source>
        <dbReference type="EMBL" id="PIU37217.1"/>
    </source>
</evidence>
<dbReference type="GO" id="GO:0005524">
    <property type="term" value="F:ATP binding"/>
    <property type="evidence" value="ECO:0007669"/>
    <property type="project" value="UniProtKB-UniRule"/>
</dbReference>
<dbReference type="GO" id="GO:0005737">
    <property type="term" value="C:cytoplasm"/>
    <property type="evidence" value="ECO:0007669"/>
    <property type="project" value="UniProtKB-SubCell"/>
</dbReference>
<keyword evidence="4 5" id="KW-0418">Kinase</keyword>
<dbReference type="HAMAP" id="MF_00235">
    <property type="entry name" value="Adenylate_kinase_Adk"/>
    <property type="match status" value="1"/>
</dbReference>
<evidence type="ECO:0000256" key="3">
    <source>
        <dbReference type="ARBA" id="ARBA00022741"/>
    </source>
</evidence>
<dbReference type="Gene3D" id="3.40.50.300">
    <property type="entry name" value="P-loop containing nucleotide triphosphate hydrolases"/>
    <property type="match status" value="2"/>
</dbReference>
<dbReference type="GO" id="GO:0044209">
    <property type="term" value="P:AMP salvage"/>
    <property type="evidence" value="ECO:0007669"/>
    <property type="project" value="UniProtKB-UniRule"/>
</dbReference>
<comment type="caution">
    <text evidence="5">Lacks conserved residue(s) required for the propagation of feature annotation.</text>
</comment>
<evidence type="ECO:0000256" key="4">
    <source>
        <dbReference type="ARBA" id="ARBA00022777"/>
    </source>
</evidence>
<dbReference type="Proteomes" id="UP000230184">
    <property type="component" value="Unassembled WGS sequence"/>
</dbReference>
<keyword evidence="1 5" id="KW-0808">Transferase</keyword>
<keyword evidence="3 5" id="KW-0547">Nucleotide-binding</keyword>
<organism evidence="8 9">
    <name type="scientific">Candidatus Roizmanbacteria bacterium CG07_land_8_20_14_0_80_34_15</name>
    <dbReference type="NCBI Taxonomy" id="1974849"/>
    <lineage>
        <taxon>Bacteria</taxon>
        <taxon>Candidatus Roizmaniibacteriota</taxon>
    </lineage>
</organism>
<accession>A0A2M6YUM9</accession>
<comment type="function">
    <text evidence="5">Catalyzes the reversible transfer of the terminal phosphate group between ATP and AMP. Plays an important role in cellular energy homeostasis and in adenine nucleotide metabolism.</text>
</comment>
<evidence type="ECO:0000256" key="2">
    <source>
        <dbReference type="ARBA" id="ARBA00022727"/>
    </source>
</evidence>
<comment type="caution">
    <text evidence="8">The sequence shown here is derived from an EMBL/GenBank/DDBJ whole genome shotgun (WGS) entry which is preliminary data.</text>
</comment>
<feature type="binding site" evidence="5">
    <location>
        <position position="36"/>
    </location>
    <ligand>
        <name>AMP</name>
        <dbReference type="ChEBI" id="CHEBI:456215"/>
    </ligand>
</feature>
<comment type="subcellular location">
    <subcellularLocation>
        <location evidence="5 7">Cytoplasm</location>
    </subcellularLocation>
</comment>
<reference evidence="9" key="1">
    <citation type="submission" date="2017-09" db="EMBL/GenBank/DDBJ databases">
        <title>Depth-based differentiation of microbial function through sediment-hosted aquifers and enrichment of novel symbionts in the deep terrestrial subsurface.</title>
        <authorList>
            <person name="Probst A.J."/>
            <person name="Ladd B."/>
            <person name="Jarett J.K."/>
            <person name="Geller-Mcgrath D.E."/>
            <person name="Sieber C.M.K."/>
            <person name="Emerson J.B."/>
            <person name="Anantharaman K."/>
            <person name="Thomas B.C."/>
            <person name="Malmstrom R."/>
            <person name="Stieglmeier M."/>
            <person name="Klingl A."/>
            <person name="Woyke T."/>
            <person name="Ryan C.M."/>
            <person name="Banfield J.F."/>
        </authorList>
    </citation>
    <scope>NUCLEOTIDE SEQUENCE [LARGE SCALE GENOMIC DNA]</scope>
</reference>
<comment type="domain">
    <text evidence="5">Consists of three domains, a large central CORE domain and two small peripheral domains, NMPbind and LID, which undergo movements during catalysis. The LID domain closes over the site of phosphoryl transfer upon ATP binding. Assembling and dissambling the active center during each catalytic cycle provides an effective means to prevent ATP hydrolysis.</text>
</comment>
<evidence type="ECO:0000256" key="6">
    <source>
        <dbReference type="RuleBase" id="RU003330"/>
    </source>
</evidence>
<dbReference type="UniPathway" id="UPA00588">
    <property type="reaction ID" value="UER00649"/>
</dbReference>
<feature type="binding site" evidence="5">
    <location>
        <begin position="85"/>
        <end position="88"/>
    </location>
    <ligand>
        <name>AMP</name>
        <dbReference type="ChEBI" id="CHEBI:456215"/>
    </ligand>
</feature>
<dbReference type="PANTHER" id="PTHR23359">
    <property type="entry name" value="NUCLEOTIDE KINASE"/>
    <property type="match status" value="1"/>
</dbReference>
<evidence type="ECO:0000256" key="7">
    <source>
        <dbReference type="RuleBase" id="RU003331"/>
    </source>
</evidence>